<dbReference type="AlphaFoldDB" id="A0A4Y2LLC1"/>
<accession>A0A4Y2LLC1</accession>
<dbReference type="Proteomes" id="UP000499080">
    <property type="component" value="Unassembled WGS sequence"/>
</dbReference>
<keyword evidence="2" id="KW-1185">Reference proteome</keyword>
<comment type="caution">
    <text evidence="1">The sequence shown here is derived from an EMBL/GenBank/DDBJ whole genome shotgun (WGS) entry which is preliminary data.</text>
</comment>
<protein>
    <submittedName>
        <fullName evidence="1">Uncharacterized protein</fullName>
    </submittedName>
</protein>
<dbReference type="EMBL" id="BGPR01005891">
    <property type="protein sequence ID" value="GBN14346.1"/>
    <property type="molecule type" value="Genomic_DNA"/>
</dbReference>
<evidence type="ECO:0000313" key="1">
    <source>
        <dbReference type="EMBL" id="GBN14346.1"/>
    </source>
</evidence>
<sequence length="115" mass="13489">MLIRPTLLRRQIQTHLYSSRIDLKKIEASVALQVRHSPICLHFPQRRPKHRRPLGFCVRGTCDDKFRSFTSPSPDLFSTPAARLSDEYPSLWISVRRRLTCALERRGLENARFPF</sequence>
<reference evidence="1 2" key="1">
    <citation type="journal article" date="2019" name="Sci. Rep.">
        <title>Orb-weaving spider Araneus ventricosus genome elucidates the spidroin gene catalogue.</title>
        <authorList>
            <person name="Kono N."/>
            <person name="Nakamura H."/>
            <person name="Ohtoshi R."/>
            <person name="Moran D.A.P."/>
            <person name="Shinohara A."/>
            <person name="Yoshida Y."/>
            <person name="Fujiwara M."/>
            <person name="Mori M."/>
            <person name="Tomita M."/>
            <person name="Arakawa K."/>
        </authorList>
    </citation>
    <scope>NUCLEOTIDE SEQUENCE [LARGE SCALE GENOMIC DNA]</scope>
</reference>
<proteinExistence type="predicted"/>
<organism evidence="1 2">
    <name type="scientific">Araneus ventricosus</name>
    <name type="common">Orbweaver spider</name>
    <name type="synonym">Epeira ventricosa</name>
    <dbReference type="NCBI Taxonomy" id="182803"/>
    <lineage>
        <taxon>Eukaryota</taxon>
        <taxon>Metazoa</taxon>
        <taxon>Ecdysozoa</taxon>
        <taxon>Arthropoda</taxon>
        <taxon>Chelicerata</taxon>
        <taxon>Arachnida</taxon>
        <taxon>Araneae</taxon>
        <taxon>Araneomorphae</taxon>
        <taxon>Entelegynae</taxon>
        <taxon>Araneoidea</taxon>
        <taxon>Araneidae</taxon>
        <taxon>Araneus</taxon>
    </lineage>
</organism>
<gene>
    <name evidence="1" type="ORF">AVEN_214558_1</name>
</gene>
<name>A0A4Y2LLC1_ARAVE</name>
<evidence type="ECO:0000313" key="2">
    <source>
        <dbReference type="Proteomes" id="UP000499080"/>
    </source>
</evidence>